<dbReference type="SUPFAM" id="SSF48452">
    <property type="entry name" value="TPR-like"/>
    <property type="match status" value="1"/>
</dbReference>
<gene>
    <name evidence="2" type="ORF">E3P86_00876</name>
    <name evidence="1" type="ORF">E3P90_01946</name>
</gene>
<comment type="caution">
    <text evidence="2">The sequence shown here is derived from an EMBL/GenBank/DDBJ whole genome shotgun (WGS) entry which is preliminary data.</text>
</comment>
<organism evidence="2 4">
    <name type="scientific">Wallemia ichthyophaga</name>
    <dbReference type="NCBI Taxonomy" id="245174"/>
    <lineage>
        <taxon>Eukaryota</taxon>
        <taxon>Fungi</taxon>
        <taxon>Dikarya</taxon>
        <taxon>Basidiomycota</taxon>
        <taxon>Wallemiomycotina</taxon>
        <taxon>Wallemiomycetes</taxon>
        <taxon>Wallemiales</taxon>
        <taxon>Wallemiaceae</taxon>
        <taxon>Wallemia</taxon>
    </lineage>
</organism>
<dbReference type="OrthoDB" id="10421152at2759"/>
<dbReference type="AlphaFoldDB" id="A0A4T0HF48"/>
<evidence type="ECO:0000313" key="1">
    <source>
        <dbReference type="EMBL" id="TIB12809.1"/>
    </source>
</evidence>
<reference evidence="3 4" key="1">
    <citation type="submission" date="2019-03" db="EMBL/GenBank/DDBJ databases">
        <title>Sequencing 23 genomes of Wallemia ichthyophaga.</title>
        <authorList>
            <person name="Gostincar C."/>
        </authorList>
    </citation>
    <scope>NUCLEOTIDE SEQUENCE [LARGE SCALE GENOMIC DNA]</scope>
    <source>
        <strain evidence="2 4">EXF-6200</strain>
        <strain evidence="1 3">EXF-8621</strain>
    </source>
</reference>
<dbReference type="Proteomes" id="UP000306954">
    <property type="component" value="Unassembled WGS sequence"/>
</dbReference>
<accession>A0A4T0HF48</accession>
<name>A0A4T0HF48_WALIC</name>
<dbReference type="Gene3D" id="1.25.40.10">
    <property type="entry name" value="Tetratricopeptide repeat domain"/>
    <property type="match status" value="1"/>
</dbReference>
<dbReference type="Proteomes" id="UP000310689">
    <property type="component" value="Unassembled WGS sequence"/>
</dbReference>
<evidence type="ECO:0000313" key="4">
    <source>
        <dbReference type="Proteomes" id="UP000310689"/>
    </source>
</evidence>
<dbReference type="InterPro" id="IPR011990">
    <property type="entry name" value="TPR-like_helical_dom_sf"/>
</dbReference>
<proteinExistence type="predicted"/>
<protein>
    <submittedName>
        <fullName evidence="2">Uncharacterized protein</fullName>
    </submittedName>
</protein>
<dbReference type="EMBL" id="SPOF01000017">
    <property type="protein sequence ID" value="TIB12809.1"/>
    <property type="molecule type" value="Genomic_DNA"/>
</dbReference>
<dbReference type="EMBL" id="SPOI01000022">
    <property type="protein sequence ID" value="TIB40012.1"/>
    <property type="molecule type" value="Genomic_DNA"/>
</dbReference>
<evidence type="ECO:0000313" key="3">
    <source>
        <dbReference type="Proteomes" id="UP000306954"/>
    </source>
</evidence>
<sequence>MTSEDILESKLKQIDSKNLTGKSHLISEAQVLGQNQDTKNQSIDIWYRLAQSSAPGDETYVQSINAISQLYLQLGKFDSSLSVIEDSLEYTHNDKCLRQTQCLVLDKLGRLEEAEKISAKYDLSHVDQVIGESITQKEEHDREKALIALKNTSNRFLGIFGLNTDMLNINQGEDGNYRFNINK</sequence>
<evidence type="ECO:0000313" key="2">
    <source>
        <dbReference type="EMBL" id="TIB40012.1"/>
    </source>
</evidence>